<sequence length="238" mass="25733">MAMHLLRSGITLQRPAERRVDEAVELFYALMANDASMRSLTGGQPELLLRALGRAMLRAGLLSGEYYEAATAEGELVGFLMAMPPGQDIFSTDEQRALGLTEFMGRLSAAGHEFYKTTYMHEFPAFVNSLLGPTGRRDCWYLHMIMVQAAHQRTGIAKGLIGLAARTADVVALSCTTPVNATIYQRCGLQLRGQRAMPSPWGPWPLYLLAQGTGAAAARAGAGVVRGGEKATSLEREA</sequence>
<organism evidence="1 2">
    <name type="scientific">Phlebiopsis gigantea (strain 11061_1 CR5-6)</name>
    <name type="common">White-rot fungus</name>
    <name type="synonym">Peniophora gigantea</name>
    <dbReference type="NCBI Taxonomy" id="745531"/>
    <lineage>
        <taxon>Eukaryota</taxon>
        <taxon>Fungi</taxon>
        <taxon>Dikarya</taxon>
        <taxon>Basidiomycota</taxon>
        <taxon>Agaricomycotina</taxon>
        <taxon>Agaricomycetes</taxon>
        <taxon>Polyporales</taxon>
        <taxon>Phanerochaetaceae</taxon>
        <taxon>Phlebiopsis</taxon>
    </lineage>
</organism>
<accession>A0A0C3PEV7</accession>
<keyword evidence="2" id="KW-1185">Reference proteome</keyword>
<dbReference type="AlphaFoldDB" id="A0A0C3PEV7"/>
<dbReference type="OrthoDB" id="61113at2759"/>
<dbReference type="STRING" id="745531.A0A0C3PEV7"/>
<dbReference type="Proteomes" id="UP000053257">
    <property type="component" value="Unassembled WGS sequence"/>
</dbReference>
<evidence type="ECO:0008006" key="3">
    <source>
        <dbReference type="Google" id="ProtNLM"/>
    </source>
</evidence>
<dbReference type="HOGENOM" id="CLU_086106_1_1_1"/>
<dbReference type="InterPro" id="IPR016181">
    <property type="entry name" value="Acyl_CoA_acyltransferase"/>
</dbReference>
<protein>
    <recommendedName>
        <fullName evidence="3">N-acetyltransferase domain-containing protein</fullName>
    </recommendedName>
</protein>
<gene>
    <name evidence="1" type="ORF">PHLGIDRAFT_15472</name>
</gene>
<reference evidence="1 2" key="1">
    <citation type="journal article" date="2014" name="PLoS Genet.">
        <title>Analysis of the Phlebiopsis gigantea genome, transcriptome and secretome provides insight into its pioneer colonization strategies of wood.</title>
        <authorList>
            <person name="Hori C."/>
            <person name="Ishida T."/>
            <person name="Igarashi K."/>
            <person name="Samejima M."/>
            <person name="Suzuki H."/>
            <person name="Master E."/>
            <person name="Ferreira P."/>
            <person name="Ruiz-Duenas F.J."/>
            <person name="Held B."/>
            <person name="Canessa P."/>
            <person name="Larrondo L.F."/>
            <person name="Schmoll M."/>
            <person name="Druzhinina I.S."/>
            <person name="Kubicek C.P."/>
            <person name="Gaskell J.A."/>
            <person name="Kersten P."/>
            <person name="St John F."/>
            <person name="Glasner J."/>
            <person name="Sabat G."/>
            <person name="Splinter BonDurant S."/>
            <person name="Syed K."/>
            <person name="Yadav J."/>
            <person name="Mgbeahuruike A.C."/>
            <person name="Kovalchuk A."/>
            <person name="Asiegbu F.O."/>
            <person name="Lackner G."/>
            <person name="Hoffmeister D."/>
            <person name="Rencoret J."/>
            <person name="Gutierrez A."/>
            <person name="Sun H."/>
            <person name="Lindquist E."/>
            <person name="Barry K."/>
            <person name="Riley R."/>
            <person name="Grigoriev I.V."/>
            <person name="Henrissat B."/>
            <person name="Kues U."/>
            <person name="Berka R.M."/>
            <person name="Martinez A.T."/>
            <person name="Covert S.F."/>
            <person name="Blanchette R.A."/>
            <person name="Cullen D."/>
        </authorList>
    </citation>
    <scope>NUCLEOTIDE SEQUENCE [LARGE SCALE GENOMIC DNA]</scope>
    <source>
        <strain evidence="1 2">11061_1 CR5-6</strain>
    </source>
</reference>
<evidence type="ECO:0000313" key="1">
    <source>
        <dbReference type="EMBL" id="KIP04043.1"/>
    </source>
</evidence>
<evidence type="ECO:0000313" key="2">
    <source>
        <dbReference type="Proteomes" id="UP000053257"/>
    </source>
</evidence>
<dbReference type="SUPFAM" id="SSF55729">
    <property type="entry name" value="Acyl-CoA N-acyltransferases (Nat)"/>
    <property type="match status" value="1"/>
</dbReference>
<dbReference type="EMBL" id="KN840589">
    <property type="protein sequence ID" value="KIP04043.1"/>
    <property type="molecule type" value="Genomic_DNA"/>
</dbReference>
<name>A0A0C3PEV7_PHLG1</name>
<proteinExistence type="predicted"/>
<dbReference type="Gene3D" id="3.40.630.30">
    <property type="match status" value="1"/>
</dbReference>